<evidence type="ECO:0000313" key="2">
    <source>
        <dbReference type="EMBL" id="TRM57050.1"/>
    </source>
</evidence>
<name>A0A550BWX8_9AGAR</name>
<proteinExistence type="predicted"/>
<feature type="non-terminal residue" evidence="2">
    <location>
        <position position="1"/>
    </location>
</feature>
<accession>A0A550BWX8</accession>
<evidence type="ECO:0000313" key="3">
    <source>
        <dbReference type="Proteomes" id="UP000320762"/>
    </source>
</evidence>
<gene>
    <name evidence="2" type="ORF">BD626DRAFT_516208</name>
</gene>
<reference evidence="2 3" key="1">
    <citation type="journal article" date="2019" name="New Phytol.">
        <title>Comparative genomics reveals unique wood-decay strategies and fruiting body development in the Schizophyllaceae.</title>
        <authorList>
            <person name="Almasi E."/>
            <person name="Sahu N."/>
            <person name="Krizsan K."/>
            <person name="Balint B."/>
            <person name="Kovacs G.M."/>
            <person name="Kiss B."/>
            <person name="Cseklye J."/>
            <person name="Drula E."/>
            <person name="Henrissat B."/>
            <person name="Nagy I."/>
            <person name="Chovatia M."/>
            <person name="Adam C."/>
            <person name="LaButti K."/>
            <person name="Lipzen A."/>
            <person name="Riley R."/>
            <person name="Grigoriev I.V."/>
            <person name="Nagy L.G."/>
        </authorList>
    </citation>
    <scope>NUCLEOTIDE SEQUENCE [LARGE SCALE GENOMIC DNA]</scope>
    <source>
        <strain evidence="2 3">NL-1724</strain>
    </source>
</reference>
<dbReference type="AlphaFoldDB" id="A0A550BWX8"/>
<sequence>SFLECSPRALLPPLHDCESSFQWTSAYANSPASLKQETRIFVQAVPRPSSNCLELAPASRADRPARKVPARKRQRRLHKARAV</sequence>
<feature type="region of interest" description="Disordered" evidence="1">
    <location>
        <begin position="53"/>
        <end position="83"/>
    </location>
</feature>
<dbReference type="EMBL" id="VDMD01000053">
    <property type="protein sequence ID" value="TRM57050.1"/>
    <property type="molecule type" value="Genomic_DNA"/>
</dbReference>
<keyword evidence="3" id="KW-1185">Reference proteome</keyword>
<comment type="caution">
    <text evidence="2">The sequence shown here is derived from an EMBL/GenBank/DDBJ whole genome shotgun (WGS) entry which is preliminary data.</text>
</comment>
<feature type="compositionally biased region" description="Basic residues" evidence="1">
    <location>
        <begin position="66"/>
        <end position="83"/>
    </location>
</feature>
<evidence type="ECO:0000256" key="1">
    <source>
        <dbReference type="SAM" id="MobiDB-lite"/>
    </source>
</evidence>
<organism evidence="2 3">
    <name type="scientific">Schizophyllum amplum</name>
    <dbReference type="NCBI Taxonomy" id="97359"/>
    <lineage>
        <taxon>Eukaryota</taxon>
        <taxon>Fungi</taxon>
        <taxon>Dikarya</taxon>
        <taxon>Basidiomycota</taxon>
        <taxon>Agaricomycotina</taxon>
        <taxon>Agaricomycetes</taxon>
        <taxon>Agaricomycetidae</taxon>
        <taxon>Agaricales</taxon>
        <taxon>Schizophyllaceae</taxon>
        <taxon>Schizophyllum</taxon>
    </lineage>
</organism>
<protein>
    <submittedName>
        <fullName evidence="2">Uncharacterized protein</fullName>
    </submittedName>
</protein>
<dbReference type="Proteomes" id="UP000320762">
    <property type="component" value="Unassembled WGS sequence"/>
</dbReference>